<dbReference type="RefSeq" id="WP_006680755.1">
    <property type="nucleotide sequence ID" value="NZ_JH815208.1"/>
</dbReference>
<feature type="transmembrane region" description="Helical" evidence="6">
    <location>
        <begin position="730"/>
        <end position="747"/>
    </location>
</feature>
<keyword evidence="8" id="KW-1185">Reference proteome</keyword>
<comment type="caution">
    <text evidence="7">The sequence shown here is derived from an EMBL/GenBank/DDBJ whole genome shotgun (WGS) entry which is preliminary data.</text>
</comment>
<dbReference type="EMBL" id="AGWQ01000004">
    <property type="protein sequence ID" value="EJZ86960.1"/>
    <property type="molecule type" value="Genomic_DNA"/>
</dbReference>
<feature type="transmembrane region" description="Helical" evidence="6">
    <location>
        <begin position="569"/>
        <end position="587"/>
    </location>
</feature>
<dbReference type="STRING" id="883077.HMPREF9241_00549"/>
<evidence type="ECO:0000256" key="2">
    <source>
        <dbReference type="ARBA" id="ARBA00008333"/>
    </source>
</evidence>
<dbReference type="PANTHER" id="PTHR31632:SF2">
    <property type="entry name" value="PLASMA MEMBRANE IRON PERMEASE"/>
    <property type="match status" value="1"/>
</dbReference>
<evidence type="ECO:0000256" key="1">
    <source>
        <dbReference type="ARBA" id="ARBA00004141"/>
    </source>
</evidence>
<gene>
    <name evidence="7" type="ORF">HMPREF9241_00549</name>
</gene>
<dbReference type="Proteomes" id="UP000003994">
    <property type="component" value="Unassembled WGS sequence"/>
</dbReference>
<feature type="transmembrane region" description="Helical" evidence="6">
    <location>
        <begin position="678"/>
        <end position="698"/>
    </location>
</feature>
<evidence type="ECO:0000256" key="5">
    <source>
        <dbReference type="ARBA" id="ARBA00023136"/>
    </source>
</evidence>
<feature type="transmembrane region" description="Helical" evidence="6">
    <location>
        <begin position="644"/>
        <end position="666"/>
    </location>
</feature>
<dbReference type="GO" id="GO:0015093">
    <property type="term" value="F:ferrous iron transmembrane transporter activity"/>
    <property type="evidence" value="ECO:0007669"/>
    <property type="project" value="TreeGrafter"/>
</dbReference>
<dbReference type="AlphaFoldDB" id="K0ZHA6"/>
<keyword evidence="4 6" id="KW-1133">Transmembrane helix</keyword>
<proteinExistence type="inferred from homology"/>
<keyword evidence="5 6" id="KW-0472">Membrane</keyword>
<evidence type="ECO:0000256" key="4">
    <source>
        <dbReference type="ARBA" id="ARBA00022989"/>
    </source>
</evidence>
<evidence type="ECO:0000256" key="3">
    <source>
        <dbReference type="ARBA" id="ARBA00022692"/>
    </source>
</evidence>
<comment type="similarity">
    <text evidence="2">Belongs to the oxidase-dependent Fe transporter (OFeT) (TC 9.A.10.1) family.</text>
</comment>
<dbReference type="HOGENOM" id="CLU_367491_0_0_11"/>
<dbReference type="PANTHER" id="PTHR31632">
    <property type="entry name" value="IRON TRANSPORTER FTH1"/>
    <property type="match status" value="1"/>
</dbReference>
<dbReference type="InterPro" id="IPR004923">
    <property type="entry name" value="FTR1/Fip1/EfeU"/>
</dbReference>
<comment type="subcellular location">
    <subcellularLocation>
        <location evidence="1">Membrane</location>
        <topology evidence="1">Multi-pass membrane protein</topology>
    </subcellularLocation>
</comment>
<dbReference type="GO" id="GO:0033573">
    <property type="term" value="C:high-affinity iron permease complex"/>
    <property type="evidence" value="ECO:0007669"/>
    <property type="project" value="InterPro"/>
</dbReference>
<evidence type="ECO:0000256" key="6">
    <source>
        <dbReference type="SAM" id="Phobius"/>
    </source>
</evidence>
<organism evidence="7 8">
    <name type="scientific">Schaalia turicensis ACS-279-V-Col4</name>
    <dbReference type="NCBI Taxonomy" id="883077"/>
    <lineage>
        <taxon>Bacteria</taxon>
        <taxon>Bacillati</taxon>
        <taxon>Actinomycetota</taxon>
        <taxon>Actinomycetes</taxon>
        <taxon>Actinomycetales</taxon>
        <taxon>Actinomycetaceae</taxon>
        <taxon>Schaalia</taxon>
    </lineage>
</organism>
<accession>K0ZHA6</accession>
<reference evidence="7 8" key="1">
    <citation type="submission" date="2012-07" db="EMBL/GenBank/DDBJ databases">
        <title>The Genome Sequence of Actinomyces turicensis ACS-279-V-COL4.</title>
        <authorList>
            <consortium name="The Broad Institute Genome Sequencing Platform"/>
            <person name="Earl A."/>
            <person name="Ward D."/>
            <person name="Feldgarden M."/>
            <person name="Gevers D."/>
            <person name="Saerens B."/>
            <person name="Vaneechoutte M."/>
            <person name="Walker B."/>
            <person name="Young S.K."/>
            <person name="Zeng Q."/>
            <person name="Gargeya S."/>
            <person name="Fitzgerald M."/>
            <person name="Haas B."/>
            <person name="Abouelleil A."/>
            <person name="Alvarado L."/>
            <person name="Arachchi H.M."/>
            <person name="Berlin A."/>
            <person name="Chapman S.B."/>
            <person name="Goldberg J."/>
            <person name="Griggs A."/>
            <person name="Gujja S."/>
            <person name="Hansen M."/>
            <person name="Howarth C."/>
            <person name="Imamovic A."/>
            <person name="Larimer J."/>
            <person name="McCowen C."/>
            <person name="Montmayeur A."/>
            <person name="Murphy C."/>
            <person name="Neiman D."/>
            <person name="Pearson M."/>
            <person name="Priest M."/>
            <person name="Roberts A."/>
            <person name="Saif S."/>
            <person name="Shea T."/>
            <person name="Sisk P."/>
            <person name="Sykes S."/>
            <person name="Wortman J."/>
            <person name="Nusbaum C."/>
            <person name="Birren B."/>
        </authorList>
    </citation>
    <scope>NUCLEOTIDE SEQUENCE [LARGE SCALE GENOMIC DNA]</scope>
    <source>
        <strain evidence="7 8">ACS-279-V-Col4</strain>
    </source>
</reference>
<feature type="transmembrane region" description="Helical" evidence="6">
    <location>
        <begin position="607"/>
        <end position="624"/>
    </location>
</feature>
<name>K0ZHA6_9ACTO</name>
<evidence type="ECO:0000313" key="7">
    <source>
        <dbReference type="EMBL" id="EJZ86960.1"/>
    </source>
</evidence>
<feature type="transmembrane region" description="Helical" evidence="6">
    <location>
        <begin position="535"/>
        <end position="557"/>
    </location>
</feature>
<protein>
    <submittedName>
        <fullName evidence="7">FTR1 family protein</fullName>
    </submittedName>
</protein>
<dbReference type="Pfam" id="PF03239">
    <property type="entry name" value="FTR1"/>
    <property type="match status" value="1"/>
</dbReference>
<dbReference type="eggNOG" id="COG0672">
    <property type="taxonomic scope" value="Bacteria"/>
</dbReference>
<feature type="transmembrane region" description="Helical" evidence="6">
    <location>
        <begin position="498"/>
        <end position="523"/>
    </location>
</feature>
<dbReference type="PATRIC" id="fig|883077.3.peg.545"/>
<evidence type="ECO:0000313" key="8">
    <source>
        <dbReference type="Proteomes" id="UP000003994"/>
    </source>
</evidence>
<sequence length="758" mass="81915">MGVSTSSTTALTRRPWILFAPLLLALLIGVLAPAAARAEGAVSSWGAVAEEMGEILDQAEKDYLAGDVEAGKDGVNTAYYRRYETLGFEKQVMARISGNRVSTVEMKFSLVKKAMSDHDDAAVAQHLTDLKNYLREDAKTLDGAGNSAVSNDYSPGAWGRVAKEMGEILDQAEKDYLAGDVEAGKDGGNTAYYRRYETLGFEKQVMARISGNRVSTVEMKFSLVKKAMSDHDDAAVAQHLTDLKNYLREDAKTLDGAGNSAVSNDYSPGAWGRVAKEMGEILDQAEKDYLAGDVEAGKDGGNTAYYRRYETLGFEKQVMARISGNRVSTVEMKFSLVKKAMSDHDDAAVAQHLTDLKNYLREDAKTLDGAGNSAVSNDYSPGAWGRVAKEMGEILDQAEKDYLAGDVEAGKDGGNTAYYRRYETLGFEKQVMARISGNRVSTVEMKFSLVKKAMSDHDDAAVAQHLTDLKNYLREDANTLDGYVGEAAAPTSPWLSGFLPSLLVILREGMEAILVVAAILAYLGKAGHKDKSKIVWIGVALALVASAALAVLFSSFANLAGANQELLEGFAALFAVAMLIWVSNWMVSKSSNEAWDRYIKGQTDASLTRGSLLGLAAIAFLAVLREGAETILFYVPVISHAGAAIGHVWIGMGVGLAVLVVVYLLIQFAALRIPLRPFFAVTSLLLAVMAVTFTGSGIKELQEADVLPLTPLDGLPTIDLLGIYPRVENLSAQAAVLVIIVGLYLWGKRRMRRAIPEK</sequence>
<keyword evidence="3 6" id="KW-0812">Transmembrane</keyword>